<evidence type="ECO:0000259" key="2">
    <source>
        <dbReference type="Pfam" id="PF01610"/>
    </source>
</evidence>
<feature type="domain" description="Transposase IS204/IS1001/IS1096/IS1165 DDE" evidence="2">
    <location>
        <begin position="2"/>
        <end position="36"/>
    </location>
</feature>
<gene>
    <name evidence="3" type="ORF">CIK62_18360</name>
</gene>
<dbReference type="Pfam" id="PF01610">
    <property type="entry name" value="DDE_Tnp_ISL3"/>
    <property type="match status" value="1"/>
</dbReference>
<evidence type="ECO:0000313" key="4">
    <source>
        <dbReference type="Proteomes" id="UP000217720"/>
    </source>
</evidence>
<organism evidence="3 4">
    <name type="scientific">Brevibacterium aurantiacum</name>
    <dbReference type="NCBI Taxonomy" id="273384"/>
    <lineage>
        <taxon>Bacteria</taxon>
        <taxon>Bacillati</taxon>
        <taxon>Actinomycetota</taxon>
        <taxon>Actinomycetes</taxon>
        <taxon>Micrococcales</taxon>
        <taxon>Brevibacteriaceae</taxon>
        <taxon>Brevibacterium</taxon>
    </lineage>
</organism>
<name>A0A2A3ZAI6_BREAU</name>
<sequence length="39" mass="4266">VLAFFTRSGTSNGPTEAINGRLEHLRGSALGFRNPDLHR</sequence>
<dbReference type="InterPro" id="IPR002560">
    <property type="entry name" value="Transposase_DDE"/>
</dbReference>
<evidence type="ECO:0000313" key="3">
    <source>
        <dbReference type="EMBL" id="PCC48481.1"/>
    </source>
</evidence>
<dbReference type="AlphaFoldDB" id="A0A2A3ZAI6"/>
<comment type="caution">
    <text evidence="3">The sequence shown here is derived from an EMBL/GenBank/DDBJ whole genome shotgun (WGS) entry which is preliminary data.</text>
</comment>
<dbReference type="Proteomes" id="UP000217720">
    <property type="component" value="Unassembled WGS sequence"/>
</dbReference>
<evidence type="ECO:0000256" key="1">
    <source>
        <dbReference type="SAM" id="MobiDB-lite"/>
    </source>
</evidence>
<reference evidence="3 4" key="1">
    <citation type="journal article" date="2017" name="Elife">
        <title>Extensive horizontal gene transfer in cheese-associated bacteria.</title>
        <authorList>
            <person name="Bonham K.S."/>
            <person name="Wolfe B.E."/>
            <person name="Dutton R.J."/>
        </authorList>
    </citation>
    <scope>NUCLEOTIDE SEQUENCE [LARGE SCALE GENOMIC DNA]</scope>
    <source>
        <strain evidence="3 4">900_6</strain>
    </source>
</reference>
<proteinExistence type="predicted"/>
<accession>A0A2A3ZAI6</accession>
<dbReference type="EMBL" id="NRGO01000052">
    <property type="protein sequence ID" value="PCC48481.1"/>
    <property type="molecule type" value="Genomic_DNA"/>
</dbReference>
<feature type="non-terminal residue" evidence="3">
    <location>
        <position position="1"/>
    </location>
</feature>
<feature type="region of interest" description="Disordered" evidence="1">
    <location>
        <begin position="1"/>
        <end position="20"/>
    </location>
</feature>
<protein>
    <recommendedName>
        <fullName evidence="2">Transposase IS204/IS1001/IS1096/IS1165 DDE domain-containing protein</fullName>
    </recommendedName>
</protein>